<evidence type="ECO:0000256" key="1">
    <source>
        <dbReference type="ARBA" id="ARBA00004236"/>
    </source>
</evidence>
<evidence type="ECO:0000313" key="7">
    <source>
        <dbReference type="EMBL" id="ROO25895.1"/>
    </source>
</evidence>
<dbReference type="Proteomes" id="UP000285310">
    <property type="component" value="Unassembled WGS sequence"/>
</dbReference>
<name>A0A423PJW8_9GAMM</name>
<dbReference type="EMBL" id="AYKG01000042">
    <property type="protein sequence ID" value="ROO25895.1"/>
    <property type="molecule type" value="Genomic_DNA"/>
</dbReference>
<dbReference type="Pfam" id="PF04069">
    <property type="entry name" value="OpuAC"/>
    <property type="match status" value="1"/>
</dbReference>
<dbReference type="Gene3D" id="3.40.190.10">
    <property type="entry name" value="Periplasmic binding protein-like II"/>
    <property type="match status" value="1"/>
</dbReference>
<feature type="signal peptide" evidence="5">
    <location>
        <begin position="1"/>
        <end position="20"/>
    </location>
</feature>
<keyword evidence="2" id="KW-0813">Transport</keyword>
<dbReference type="PANTHER" id="PTHR47737:SF1">
    <property type="entry name" value="GLYCINE BETAINE_PROLINE BETAINE TRANSPORT SYSTEM PERMEASE PROTEIN PROW"/>
    <property type="match status" value="1"/>
</dbReference>
<keyword evidence="3" id="KW-1003">Cell membrane</keyword>
<evidence type="ECO:0000256" key="4">
    <source>
        <dbReference type="ARBA" id="ARBA00023136"/>
    </source>
</evidence>
<gene>
    <name evidence="7" type="ORF">SAJA_12085</name>
</gene>
<dbReference type="SUPFAM" id="SSF53850">
    <property type="entry name" value="Periplasmic binding protein-like II"/>
    <property type="match status" value="1"/>
</dbReference>
<reference evidence="7 8" key="1">
    <citation type="submission" date="2013-10" db="EMBL/GenBank/DDBJ databases">
        <title>Salinisphaera japonica YTM-1 Genome Sequencing.</title>
        <authorList>
            <person name="Lai Q."/>
            <person name="Li C."/>
            <person name="Shao Z."/>
        </authorList>
    </citation>
    <scope>NUCLEOTIDE SEQUENCE [LARGE SCALE GENOMIC DNA]</scope>
    <source>
        <strain evidence="7 8">YTM-1</strain>
    </source>
</reference>
<dbReference type="AlphaFoldDB" id="A0A423PJW8"/>
<evidence type="ECO:0000256" key="2">
    <source>
        <dbReference type="ARBA" id="ARBA00022448"/>
    </source>
</evidence>
<dbReference type="GO" id="GO:0015226">
    <property type="term" value="F:carnitine transmembrane transporter activity"/>
    <property type="evidence" value="ECO:0007669"/>
    <property type="project" value="TreeGrafter"/>
</dbReference>
<evidence type="ECO:0000256" key="3">
    <source>
        <dbReference type="ARBA" id="ARBA00022475"/>
    </source>
</evidence>
<comment type="subcellular location">
    <subcellularLocation>
        <location evidence="1">Cell membrane</location>
    </subcellularLocation>
</comment>
<dbReference type="PANTHER" id="PTHR47737">
    <property type="entry name" value="GLYCINE BETAINE/PROLINE BETAINE TRANSPORT SYSTEM PERMEASE PROTEIN PROW"/>
    <property type="match status" value="1"/>
</dbReference>
<feature type="domain" description="ABC-type glycine betaine transport system substrate-binding" evidence="6">
    <location>
        <begin position="23"/>
        <end position="271"/>
    </location>
</feature>
<dbReference type="GO" id="GO:0043190">
    <property type="term" value="C:ATP-binding cassette (ABC) transporter complex"/>
    <property type="evidence" value="ECO:0007669"/>
    <property type="project" value="InterPro"/>
</dbReference>
<keyword evidence="5" id="KW-0732">Signal</keyword>
<keyword evidence="8" id="KW-1185">Reference proteome</keyword>
<dbReference type="GO" id="GO:0031460">
    <property type="term" value="P:glycine betaine transport"/>
    <property type="evidence" value="ECO:0007669"/>
    <property type="project" value="TreeGrafter"/>
</dbReference>
<protein>
    <submittedName>
        <fullName evidence="7">Glycine/betaine ABC transporter substrate-binding protein</fullName>
    </submittedName>
</protein>
<feature type="chain" id="PRO_5019372363" evidence="5">
    <location>
        <begin position="21"/>
        <end position="292"/>
    </location>
</feature>
<keyword evidence="4" id="KW-0472">Membrane</keyword>
<organism evidence="7 8">
    <name type="scientific">Salinisphaera japonica YTM-1</name>
    <dbReference type="NCBI Taxonomy" id="1209778"/>
    <lineage>
        <taxon>Bacteria</taxon>
        <taxon>Pseudomonadati</taxon>
        <taxon>Pseudomonadota</taxon>
        <taxon>Gammaproteobacteria</taxon>
        <taxon>Salinisphaerales</taxon>
        <taxon>Salinisphaeraceae</taxon>
        <taxon>Salinisphaera</taxon>
    </lineage>
</organism>
<dbReference type="InterPro" id="IPR007210">
    <property type="entry name" value="ABC_Gly_betaine_transp_sub-bd"/>
</dbReference>
<evidence type="ECO:0000256" key="5">
    <source>
        <dbReference type="SAM" id="SignalP"/>
    </source>
</evidence>
<dbReference type="GO" id="GO:0005275">
    <property type="term" value="F:amine transmembrane transporter activity"/>
    <property type="evidence" value="ECO:0007669"/>
    <property type="project" value="TreeGrafter"/>
</dbReference>
<dbReference type="CDD" id="cd13639">
    <property type="entry name" value="PBP2_OpuAC_like"/>
    <property type="match status" value="1"/>
</dbReference>
<evidence type="ECO:0000313" key="8">
    <source>
        <dbReference type="Proteomes" id="UP000285310"/>
    </source>
</evidence>
<evidence type="ECO:0000259" key="6">
    <source>
        <dbReference type="Pfam" id="PF04069"/>
    </source>
</evidence>
<dbReference type="InParanoid" id="A0A423PJW8"/>
<dbReference type="Gene3D" id="3.40.190.100">
    <property type="entry name" value="Glycine betaine-binding periplasmic protein, domain 2"/>
    <property type="match status" value="1"/>
</dbReference>
<sequence length="292" mass="31589">MLQQALIGALALGLAGTAAAATEITIYTDNYAADEALSRVAADVLEAHYDVDVTLQSASVGVCFLGTARNENSLFLAAWLPKTHADYMARVKDDVDVLGTLYNGARLGWVVPAYVPEDQLGSIADLKKPAIADKLDGRIQGISAGAGEMQLSRQAMDAYDLKDNLRLVTASGPAMTAALARAIDHQEWIVVTGWSPHWMWERYDLRYLDDPKGLLGGREHVDIIANPSIKAGHPEIAAFFSRMTVPLSKINDLLADANASSYDAAAERFVANEREMIATWLGPSGESRDDDR</sequence>
<proteinExistence type="predicted"/>
<dbReference type="GO" id="GO:0015871">
    <property type="term" value="P:choline transport"/>
    <property type="evidence" value="ECO:0007669"/>
    <property type="project" value="TreeGrafter"/>
</dbReference>
<comment type="caution">
    <text evidence="7">The sequence shown here is derived from an EMBL/GenBank/DDBJ whole genome shotgun (WGS) entry which is preliminary data.</text>
</comment>
<accession>A0A423PJW8</accession>